<protein>
    <submittedName>
        <fullName evidence="2">Uncharacterized protein</fullName>
    </submittedName>
</protein>
<feature type="region of interest" description="Disordered" evidence="1">
    <location>
        <begin position="1"/>
        <end position="40"/>
    </location>
</feature>
<dbReference type="Proteomes" id="UP001371456">
    <property type="component" value="Unassembled WGS sequence"/>
</dbReference>
<keyword evidence="3" id="KW-1185">Reference proteome</keyword>
<dbReference type="EMBL" id="JBANQN010000006">
    <property type="protein sequence ID" value="KAK6786217.1"/>
    <property type="molecule type" value="Genomic_DNA"/>
</dbReference>
<proteinExistence type="predicted"/>
<evidence type="ECO:0000256" key="1">
    <source>
        <dbReference type="SAM" id="MobiDB-lite"/>
    </source>
</evidence>
<organism evidence="2 3">
    <name type="scientific">Solanum bulbocastanum</name>
    <name type="common">Wild potato</name>
    <dbReference type="NCBI Taxonomy" id="147425"/>
    <lineage>
        <taxon>Eukaryota</taxon>
        <taxon>Viridiplantae</taxon>
        <taxon>Streptophyta</taxon>
        <taxon>Embryophyta</taxon>
        <taxon>Tracheophyta</taxon>
        <taxon>Spermatophyta</taxon>
        <taxon>Magnoliopsida</taxon>
        <taxon>eudicotyledons</taxon>
        <taxon>Gunneridae</taxon>
        <taxon>Pentapetalae</taxon>
        <taxon>asterids</taxon>
        <taxon>lamiids</taxon>
        <taxon>Solanales</taxon>
        <taxon>Solanaceae</taxon>
        <taxon>Solanoideae</taxon>
        <taxon>Solaneae</taxon>
        <taxon>Solanum</taxon>
    </lineage>
</organism>
<feature type="compositionally biased region" description="Polar residues" evidence="1">
    <location>
        <begin position="15"/>
        <end position="26"/>
    </location>
</feature>
<reference evidence="2 3" key="1">
    <citation type="submission" date="2024-02" db="EMBL/GenBank/DDBJ databases">
        <title>de novo genome assembly of Solanum bulbocastanum strain 11H21.</title>
        <authorList>
            <person name="Hosaka A.J."/>
        </authorList>
    </citation>
    <scope>NUCLEOTIDE SEQUENCE [LARGE SCALE GENOMIC DNA]</scope>
    <source>
        <tissue evidence="2">Young leaves</tissue>
    </source>
</reference>
<accession>A0AAN8TJJ9</accession>
<feature type="compositionally biased region" description="Low complexity" evidence="1">
    <location>
        <begin position="30"/>
        <end position="40"/>
    </location>
</feature>
<sequence>MATAPPGMPLRPLDLSQSEWNSNSYKPQPDASSDSSANSSKLRRIEAIHIAISEEELDWARKIMSLEQSGMIRVNSTVIRNLQLKIYHQSKNQTFPSHKLKDSRKGILGKSPPNRRRCAFKFDHLPMEEMKFPTLGNRPQVKAHLPQRL</sequence>
<gene>
    <name evidence="2" type="ORF">RDI58_014742</name>
</gene>
<evidence type="ECO:0000313" key="3">
    <source>
        <dbReference type="Proteomes" id="UP001371456"/>
    </source>
</evidence>
<name>A0AAN8TJJ9_SOLBU</name>
<dbReference type="AlphaFoldDB" id="A0AAN8TJJ9"/>
<evidence type="ECO:0000313" key="2">
    <source>
        <dbReference type="EMBL" id="KAK6786217.1"/>
    </source>
</evidence>
<comment type="caution">
    <text evidence="2">The sequence shown here is derived from an EMBL/GenBank/DDBJ whole genome shotgun (WGS) entry which is preliminary data.</text>
</comment>